<evidence type="ECO:0000313" key="2">
    <source>
        <dbReference type="EMBL" id="MDK2596773.1"/>
    </source>
</evidence>
<sequence length="45" mass="5517">GILKNEYLLYKPRDLNEAKRMVEESIDIYNRRRPHLSLRYIGRIN</sequence>
<feature type="domain" description="Integrase catalytic" evidence="1">
    <location>
        <begin position="2"/>
        <end position="40"/>
    </location>
</feature>
<dbReference type="Proteomes" id="UP001231915">
    <property type="component" value="Unassembled WGS sequence"/>
</dbReference>
<keyword evidence="3" id="KW-1185">Reference proteome</keyword>
<gene>
    <name evidence="2" type="ORF">QNM18_17115</name>
</gene>
<dbReference type="RefSeq" id="WP_284137922.1">
    <property type="nucleotide sequence ID" value="NZ_JASJUT010000007.1"/>
</dbReference>
<proteinExistence type="predicted"/>
<dbReference type="InterPro" id="IPR001584">
    <property type="entry name" value="Integrase_cat-core"/>
</dbReference>
<accession>A0ABT7EP37</accession>
<dbReference type="EMBL" id="JASJUT010000007">
    <property type="protein sequence ID" value="MDK2596773.1"/>
    <property type="molecule type" value="Genomic_DNA"/>
</dbReference>
<name>A0ABT7EP37_9GAMM</name>
<comment type="caution">
    <text evidence="2">The sequence shown here is derived from an EMBL/GenBank/DDBJ whole genome shotgun (WGS) entry which is preliminary data.</text>
</comment>
<evidence type="ECO:0000259" key="1">
    <source>
        <dbReference type="Pfam" id="PF13683"/>
    </source>
</evidence>
<organism evidence="2 3">
    <name type="scientific">Pseudoalteromonas obscura</name>
    <dbReference type="NCBI Taxonomy" id="3048491"/>
    <lineage>
        <taxon>Bacteria</taxon>
        <taxon>Pseudomonadati</taxon>
        <taxon>Pseudomonadota</taxon>
        <taxon>Gammaproteobacteria</taxon>
        <taxon>Alteromonadales</taxon>
        <taxon>Pseudoalteromonadaceae</taxon>
        <taxon>Pseudoalteromonas</taxon>
    </lineage>
</organism>
<reference evidence="2 3" key="1">
    <citation type="submission" date="2023-05" db="EMBL/GenBank/DDBJ databases">
        <title>Pseudoalteromonas ardens sp. nov., Pseudoalteromonas obscura sp. nov., and Pseudoalteromonas umbrosa sp. nov., isolated from the coral Montipora capitata.</title>
        <authorList>
            <person name="Thomas E.M."/>
            <person name="Smith E.M."/>
            <person name="Papke E."/>
            <person name="Shlafstein M.D."/>
            <person name="Oline D.K."/>
            <person name="Videau P."/>
            <person name="Saw J.H."/>
            <person name="Strangman W.K."/>
            <person name="Ushijima B."/>
        </authorList>
    </citation>
    <scope>NUCLEOTIDE SEQUENCE [LARGE SCALE GENOMIC DNA]</scope>
    <source>
        <strain evidence="2 3">P94</strain>
    </source>
</reference>
<feature type="non-terminal residue" evidence="2">
    <location>
        <position position="1"/>
    </location>
</feature>
<dbReference type="Pfam" id="PF13683">
    <property type="entry name" value="rve_3"/>
    <property type="match status" value="1"/>
</dbReference>
<evidence type="ECO:0000313" key="3">
    <source>
        <dbReference type="Proteomes" id="UP001231915"/>
    </source>
</evidence>
<protein>
    <submittedName>
        <fullName evidence="2">Integrase core domain-containing protein</fullName>
    </submittedName>
</protein>